<sequence>MTATTTSVRQAAIAAPAPAGGKRRRYRAPDQAGVLTYIALGITAFLFIVPFYYMIVAGSRPMAEMNQTPPPWLPGPDLWSNMVKAFQQQNIGLAIWNSLLTSVAITAATLLFCTLAGFAFAKLRFKGKNVLFGITIATLMIPPTLGVVPLYKVMSDLKLTGNLWSVILPTMVTAFGVFFMRQYLVQTLPDEILEAARVDGATSTRAFFSIVLPIARPGMAVLGMLTFMTAWNEFFWPVIALNSSNPTVQVALNNLGSGYVPDQSVIMAGTLVGTLPVIVVFLLMGRQIVNGIMAGAVKG</sequence>
<dbReference type="PANTHER" id="PTHR43744">
    <property type="entry name" value="ABC TRANSPORTER PERMEASE PROTEIN MG189-RELATED-RELATED"/>
    <property type="match status" value="1"/>
</dbReference>
<keyword evidence="3" id="KW-1003">Cell membrane</keyword>
<keyword evidence="10" id="KW-1185">Reference proteome</keyword>
<evidence type="ECO:0000256" key="1">
    <source>
        <dbReference type="ARBA" id="ARBA00004651"/>
    </source>
</evidence>
<evidence type="ECO:0000256" key="2">
    <source>
        <dbReference type="ARBA" id="ARBA00022448"/>
    </source>
</evidence>
<gene>
    <name evidence="9" type="ORF">GCM10023225_14110</name>
</gene>
<dbReference type="RefSeq" id="WP_345711723.1">
    <property type="nucleotide sequence ID" value="NZ_BAABIL010000183.1"/>
</dbReference>
<dbReference type="EMBL" id="BAABIL010000183">
    <property type="protein sequence ID" value="GAA4974001.1"/>
    <property type="molecule type" value="Genomic_DNA"/>
</dbReference>
<dbReference type="InterPro" id="IPR035906">
    <property type="entry name" value="MetI-like_sf"/>
</dbReference>
<accession>A0ABP9HML1</accession>
<organism evidence="9 10">
    <name type="scientific">Kineococcus glutinatus</name>
    <dbReference type="NCBI Taxonomy" id="1070872"/>
    <lineage>
        <taxon>Bacteria</taxon>
        <taxon>Bacillati</taxon>
        <taxon>Actinomycetota</taxon>
        <taxon>Actinomycetes</taxon>
        <taxon>Kineosporiales</taxon>
        <taxon>Kineosporiaceae</taxon>
        <taxon>Kineococcus</taxon>
    </lineage>
</organism>
<evidence type="ECO:0000256" key="6">
    <source>
        <dbReference type="ARBA" id="ARBA00023136"/>
    </source>
</evidence>
<keyword evidence="4 7" id="KW-0812">Transmembrane</keyword>
<name>A0ABP9HML1_9ACTN</name>
<evidence type="ECO:0000256" key="7">
    <source>
        <dbReference type="RuleBase" id="RU363032"/>
    </source>
</evidence>
<feature type="transmembrane region" description="Helical" evidence="7">
    <location>
        <begin position="130"/>
        <end position="151"/>
    </location>
</feature>
<evidence type="ECO:0000256" key="3">
    <source>
        <dbReference type="ARBA" id="ARBA00022475"/>
    </source>
</evidence>
<dbReference type="Gene3D" id="1.10.3720.10">
    <property type="entry name" value="MetI-like"/>
    <property type="match status" value="1"/>
</dbReference>
<feature type="transmembrane region" description="Helical" evidence="7">
    <location>
        <begin position="32"/>
        <end position="55"/>
    </location>
</feature>
<dbReference type="InterPro" id="IPR000515">
    <property type="entry name" value="MetI-like"/>
</dbReference>
<feature type="domain" description="ABC transmembrane type-1" evidence="8">
    <location>
        <begin position="95"/>
        <end position="284"/>
    </location>
</feature>
<feature type="transmembrane region" description="Helical" evidence="7">
    <location>
        <begin position="265"/>
        <end position="284"/>
    </location>
</feature>
<feature type="transmembrane region" description="Helical" evidence="7">
    <location>
        <begin position="163"/>
        <end position="185"/>
    </location>
</feature>
<evidence type="ECO:0000313" key="10">
    <source>
        <dbReference type="Proteomes" id="UP001501195"/>
    </source>
</evidence>
<comment type="subcellular location">
    <subcellularLocation>
        <location evidence="1 7">Cell membrane</location>
        <topology evidence="1 7">Multi-pass membrane protein</topology>
    </subcellularLocation>
</comment>
<evidence type="ECO:0000259" key="8">
    <source>
        <dbReference type="PROSITE" id="PS50928"/>
    </source>
</evidence>
<dbReference type="PANTHER" id="PTHR43744:SF12">
    <property type="entry name" value="ABC TRANSPORTER PERMEASE PROTEIN MG189-RELATED"/>
    <property type="match status" value="1"/>
</dbReference>
<keyword evidence="2 7" id="KW-0813">Transport</keyword>
<dbReference type="Proteomes" id="UP001501195">
    <property type="component" value="Unassembled WGS sequence"/>
</dbReference>
<evidence type="ECO:0000256" key="5">
    <source>
        <dbReference type="ARBA" id="ARBA00022989"/>
    </source>
</evidence>
<feature type="transmembrane region" description="Helical" evidence="7">
    <location>
        <begin position="206"/>
        <end position="231"/>
    </location>
</feature>
<evidence type="ECO:0000256" key="4">
    <source>
        <dbReference type="ARBA" id="ARBA00022692"/>
    </source>
</evidence>
<comment type="similarity">
    <text evidence="7">Belongs to the binding-protein-dependent transport system permease family.</text>
</comment>
<reference evidence="10" key="1">
    <citation type="journal article" date="2019" name="Int. J. Syst. Evol. Microbiol.">
        <title>The Global Catalogue of Microorganisms (GCM) 10K type strain sequencing project: providing services to taxonomists for standard genome sequencing and annotation.</title>
        <authorList>
            <consortium name="The Broad Institute Genomics Platform"/>
            <consortium name="The Broad Institute Genome Sequencing Center for Infectious Disease"/>
            <person name="Wu L."/>
            <person name="Ma J."/>
        </authorList>
    </citation>
    <scope>NUCLEOTIDE SEQUENCE [LARGE SCALE GENOMIC DNA]</scope>
    <source>
        <strain evidence="10">JCM 18126</strain>
    </source>
</reference>
<feature type="transmembrane region" description="Helical" evidence="7">
    <location>
        <begin position="94"/>
        <end position="118"/>
    </location>
</feature>
<dbReference type="PROSITE" id="PS50928">
    <property type="entry name" value="ABC_TM1"/>
    <property type="match status" value="1"/>
</dbReference>
<proteinExistence type="inferred from homology"/>
<dbReference type="CDD" id="cd06261">
    <property type="entry name" value="TM_PBP2"/>
    <property type="match status" value="1"/>
</dbReference>
<evidence type="ECO:0000313" key="9">
    <source>
        <dbReference type="EMBL" id="GAA4974001.1"/>
    </source>
</evidence>
<dbReference type="SUPFAM" id="SSF161098">
    <property type="entry name" value="MetI-like"/>
    <property type="match status" value="1"/>
</dbReference>
<keyword evidence="5 7" id="KW-1133">Transmembrane helix</keyword>
<protein>
    <submittedName>
        <fullName evidence="9">Carbohydrate ABC transporter permease</fullName>
    </submittedName>
</protein>
<comment type="caution">
    <text evidence="9">The sequence shown here is derived from an EMBL/GenBank/DDBJ whole genome shotgun (WGS) entry which is preliminary data.</text>
</comment>
<keyword evidence="6 7" id="KW-0472">Membrane</keyword>
<dbReference type="Pfam" id="PF00528">
    <property type="entry name" value="BPD_transp_1"/>
    <property type="match status" value="1"/>
</dbReference>